<evidence type="ECO:0000256" key="5">
    <source>
        <dbReference type="SAM" id="MobiDB-lite"/>
    </source>
</evidence>
<keyword evidence="1" id="KW-0805">Transcription regulation</keyword>
<evidence type="ECO:0000313" key="9">
    <source>
        <dbReference type="Proteomes" id="UP000824469"/>
    </source>
</evidence>
<feature type="domain" description="PB1" evidence="7">
    <location>
        <begin position="935"/>
        <end position="1017"/>
    </location>
</feature>
<dbReference type="PANTHER" id="PTHR32002">
    <property type="entry name" value="PROTEIN NLP8"/>
    <property type="match status" value="1"/>
</dbReference>
<dbReference type="AlphaFoldDB" id="A0AA38CM02"/>
<dbReference type="SUPFAM" id="SSF54277">
    <property type="entry name" value="CAD &amp; PB1 domains"/>
    <property type="match status" value="1"/>
</dbReference>
<dbReference type="InterPro" id="IPR053793">
    <property type="entry name" value="PB1-like"/>
</dbReference>
<dbReference type="Pfam" id="PF22922">
    <property type="entry name" value="GAF_NLP"/>
    <property type="match status" value="1"/>
</dbReference>
<keyword evidence="2" id="KW-0238">DNA-binding</keyword>
<sequence length="1029" mass="113830">MVPDDLVFPEYFYPSSDFAKNPVDEGENSPVEEVVDSCWEQKPIKTEHFAEETDSVSAVVQKCSAQNYQDADADGNNNHHVKRLRNSGEEEIHVKEPLSRFTVITLKHRILRALLYLKDFCGENALVQVWMPVTRSNKYVLTTCEQPYVLDENSTGLNGYRSVSTGFYFSAEAGPGAFPGLPGRVFLRGMPEWTPNVQFYSRSEFLRINHAQAHNIHGCLGVPIFEPESRNCAAVVELVRTATETNFGLELDHICQAFQAVSLNTREVWDHQRSQNHSPCHLAAQAEILEVLKTVCETYNLPLAQTWVPCKHYNLPNSESQTKKTRCSDKSSEGIFLSTQDMACYVRDDYMLPYRNACAENHLEIGQGVPGKAFALRHLYFSSDVKSFSITEYPLVHYARMFGLNAAVAIRLQSTYSENDDYVLEFYFPVTCHNISEQQLLLKKLSITIQLVCRSLRTVAVKLNGRGSNDELCRKMECEDFASGGNSDTGYETVHLEPGLSFAGGLVGQAQFMRTETIGQDLRRQSLQQGISAKRRLERKRGTAEKTISYHLLRQYFTGTLKDAAKSIGVCPTTLKRICRQHGISRWPSRKINKVKRSLKKIESAINSVQGAGEALKLNASLGDIMSAAAVVQGGHLCGETPSIYGHWAVSLAGAPHIINKHVVATGKTDCTIETASYGKEVNKEQSSVQDKVPLLQTPLLASLATTFGLKGTSKVQERNGSLRKNVTSEKYCEENAQASRSSILGKLEVDEGSYHLGSPIQHGVVEDSMFILSSLGQRQLGRNVGYVSDSVCSVPVVEEPHQVGSVQNVRGRDPKTVEERFQLLTSNLHGGRGIPDVMTGNQCLPHLSLESNDNPATSESSDSLELTNGLVRGLDTVDGSISWQEACPSNSTGTGSSSPRYSTSTMLSSDSLSPTMGVVDSSGRGRYMHDEGSSILFKAMYKEDTVQFKMHMGLGFAELCEKIVQLFKLNHGTFHLKYLDDEEEWVVMSSDADLEECIDIMNSSHEHAINLLIRHAVSNLGSFSGCSG</sequence>
<dbReference type="PANTHER" id="PTHR32002:SF41">
    <property type="entry name" value="PROTEIN NLP8"/>
    <property type="match status" value="1"/>
</dbReference>
<dbReference type="Pfam" id="PF02042">
    <property type="entry name" value="RWP-RK"/>
    <property type="match status" value="1"/>
</dbReference>
<comment type="caution">
    <text evidence="8">The sequence shown here is derived from an EMBL/GenBank/DDBJ whole genome shotgun (WGS) entry which is preliminary data.</text>
</comment>
<evidence type="ECO:0000313" key="8">
    <source>
        <dbReference type="EMBL" id="KAH9299419.1"/>
    </source>
</evidence>
<dbReference type="PROSITE" id="PS51519">
    <property type="entry name" value="RWP_RK"/>
    <property type="match status" value="1"/>
</dbReference>
<evidence type="ECO:0000256" key="3">
    <source>
        <dbReference type="ARBA" id="ARBA00023163"/>
    </source>
</evidence>
<feature type="region of interest" description="Disordered" evidence="5">
    <location>
        <begin position="883"/>
        <end position="916"/>
    </location>
</feature>
<dbReference type="InterPro" id="IPR000270">
    <property type="entry name" value="PB1_dom"/>
</dbReference>
<dbReference type="Pfam" id="PF00564">
    <property type="entry name" value="PB1"/>
    <property type="match status" value="1"/>
</dbReference>
<dbReference type="SMART" id="SM00666">
    <property type="entry name" value="PB1"/>
    <property type="match status" value="1"/>
</dbReference>
<keyword evidence="3" id="KW-0804">Transcription</keyword>
<reference evidence="8 9" key="1">
    <citation type="journal article" date="2021" name="Nat. Plants">
        <title>The Taxus genome provides insights into paclitaxel biosynthesis.</title>
        <authorList>
            <person name="Xiong X."/>
            <person name="Gou J."/>
            <person name="Liao Q."/>
            <person name="Li Y."/>
            <person name="Zhou Q."/>
            <person name="Bi G."/>
            <person name="Li C."/>
            <person name="Du R."/>
            <person name="Wang X."/>
            <person name="Sun T."/>
            <person name="Guo L."/>
            <person name="Liang H."/>
            <person name="Lu P."/>
            <person name="Wu Y."/>
            <person name="Zhang Z."/>
            <person name="Ro D.K."/>
            <person name="Shang Y."/>
            <person name="Huang S."/>
            <person name="Yan J."/>
        </authorList>
    </citation>
    <scope>NUCLEOTIDE SEQUENCE [LARGE SCALE GENOMIC DNA]</scope>
    <source>
        <strain evidence="8">Ta-2019</strain>
    </source>
</reference>
<dbReference type="EMBL" id="JAHRHJ020000010">
    <property type="protein sequence ID" value="KAH9299419.1"/>
    <property type="molecule type" value="Genomic_DNA"/>
</dbReference>
<dbReference type="Proteomes" id="UP000824469">
    <property type="component" value="Unassembled WGS sequence"/>
</dbReference>
<gene>
    <name evidence="8" type="ORF">KI387_031101</name>
</gene>
<accession>A0AA38CM02</accession>
<dbReference type="GO" id="GO:0003700">
    <property type="term" value="F:DNA-binding transcription factor activity"/>
    <property type="evidence" value="ECO:0007669"/>
    <property type="project" value="InterPro"/>
</dbReference>
<proteinExistence type="predicted"/>
<feature type="domain" description="RWP-RK" evidence="6">
    <location>
        <begin position="527"/>
        <end position="615"/>
    </location>
</feature>
<keyword evidence="9" id="KW-1185">Reference proteome</keyword>
<dbReference type="OMA" id="TIPRCQY"/>
<evidence type="ECO:0000259" key="7">
    <source>
        <dbReference type="PROSITE" id="PS51745"/>
    </source>
</evidence>
<dbReference type="InterPro" id="IPR055081">
    <property type="entry name" value="NLP1-9_GAF"/>
</dbReference>
<keyword evidence="4" id="KW-0539">Nucleus</keyword>
<feature type="compositionally biased region" description="Low complexity" evidence="5">
    <location>
        <begin position="889"/>
        <end position="916"/>
    </location>
</feature>
<evidence type="ECO:0000256" key="1">
    <source>
        <dbReference type="ARBA" id="ARBA00023015"/>
    </source>
</evidence>
<organism evidence="8 9">
    <name type="scientific">Taxus chinensis</name>
    <name type="common">Chinese yew</name>
    <name type="synonym">Taxus wallichiana var. chinensis</name>
    <dbReference type="NCBI Taxonomy" id="29808"/>
    <lineage>
        <taxon>Eukaryota</taxon>
        <taxon>Viridiplantae</taxon>
        <taxon>Streptophyta</taxon>
        <taxon>Embryophyta</taxon>
        <taxon>Tracheophyta</taxon>
        <taxon>Spermatophyta</taxon>
        <taxon>Pinopsida</taxon>
        <taxon>Pinidae</taxon>
        <taxon>Conifers II</taxon>
        <taxon>Cupressales</taxon>
        <taxon>Taxaceae</taxon>
        <taxon>Taxus</taxon>
    </lineage>
</organism>
<dbReference type="PROSITE" id="PS51745">
    <property type="entry name" value="PB1"/>
    <property type="match status" value="1"/>
</dbReference>
<evidence type="ECO:0000259" key="6">
    <source>
        <dbReference type="PROSITE" id="PS51519"/>
    </source>
</evidence>
<protein>
    <submittedName>
        <fullName evidence="8">Uncharacterized protein</fullName>
    </submittedName>
</protein>
<evidence type="ECO:0000256" key="4">
    <source>
        <dbReference type="ARBA" id="ARBA00023242"/>
    </source>
</evidence>
<dbReference type="GO" id="GO:0003677">
    <property type="term" value="F:DNA binding"/>
    <property type="evidence" value="ECO:0007669"/>
    <property type="project" value="UniProtKB-KW"/>
</dbReference>
<dbReference type="InterPro" id="IPR003035">
    <property type="entry name" value="RWP-RK_dom"/>
</dbReference>
<evidence type="ECO:0000256" key="2">
    <source>
        <dbReference type="ARBA" id="ARBA00023125"/>
    </source>
</evidence>
<dbReference type="Gene3D" id="3.10.20.90">
    <property type="entry name" value="Phosphatidylinositol 3-kinase Catalytic Subunit, Chain A, domain 1"/>
    <property type="match status" value="1"/>
</dbReference>
<name>A0AA38CM02_TAXCH</name>
<dbReference type="InterPro" id="IPR045012">
    <property type="entry name" value="NLP"/>
</dbReference>